<evidence type="ECO:0000256" key="1">
    <source>
        <dbReference type="SAM" id="MobiDB-lite"/>
    </source>
</evidence>
<protein>
    <submittedName>
        <fullName evidence="3">Uncharacterized protein</fullName>
    </submittedName>
</protein>
<sequence length="444" mass="49029">MDRTLLLVSLALLLCVFTSGYAQVGPTESKSGMPGVSDPAEKVEVKRDTVEVSMPVGPLFPDSSKVKTGMKNEVKSVANDMISKDTVNKVVTDVNKAPEREGQKPDSASQPVSGPAEVLGANVLNLDSTKVKPLVEKVDTVKQKIKSLEDIEKQLELKMIPYVIDIGLESIWSTEVSTLVVPVQVSGVSAEAISQYERGGSDELLSGMSRKKDSAMDSAALVEGAVEKDMTDDRFNPLRYTKEIGTIPDQYLVQMEVVSDDRFGCRYLIPVDWKGYSYKKNNVVGYFFKEGVVMVSVGYAAYKELNVWAGLQEAIFMGKNHIPIEDQMADAFLTKKMSVDQAYFGGTPAEVLPEYFDRSDVTYEQIYSDSEVKADQPEEKKADSKEDEVKSISKKADLKKKLEEDKEKSNETKVKTETNSSDANANVSGKSTVSKKNRQTRKKK</sequence>
<accession>A0AAE0W945</accession>
<dbReference type="EMBL" id="JAEAOA010000085">
    <property type="protein sequence ID" value="KAK3604800.1"/>
    <property type="molecule type" value="Genomic_DNA"/>
</dbReference>
<evidence type="ECO:0000313" key="4">
    <source>
        <dbReference type="Proteomes" id="UP001195483"/>
    </source>
</evidence>
<feature type="compositionally biased region" description="Polar residues" evidence="1">
    <location>
        <begin position="417"/>
        <end position="432"/>
    </location>
</feature>
<keyword evidence="4" id="KW-1185">Reference proteome</keyword>
<dbReference type="AlphaFoldDB" id="A0AAE0W945"/>
<organism evidence="3 4">
    <name type="scientific">Potamilus streckersoni</name>
    <dbReference type="NCBI Taxonomy" id="2493646"/>
    <lineage>
        <taxon>Eukaryota</taxon>
        <taxon>Metazoa</taxon>
        <taxon>Spiralia</taxon>
        <taxon>Lophotrochozoa</taxon>
        <taxon>Mollusca</taxon>
        <taxon>Bivalvia</taxon>
        <taxon>Autobranchia</taxon>
        <taxon>Heteroconchia</taxon>
        <taxon>Palaeoheterodonta</taxon>
        <taxon>Unionida</taxon>
        <taxon>Unionoidea</taxon>
        <taxon>Unionidae</taxon>
        <taxon>Ambleminae</taxon>
        <taxon>Lampsilini</taxon>
        <taxon>Potamilus</taxon>
    </lineage>
</organism>
<proteinExistence type="predicted"/>
<feature type="region of interest" description="Disordered" evidence="1">
    <location>
        <begin position="368"/>
        <end position="444"/>
    </location>
</feature>
<reference evidence="3" key="3">
    <citation type="submission" date="2023-05" db="EMBL/GenBank/DDBJ databases">
        <authorList>
            <person name="Smith C.H."/>
        </authorList>
    </citation>
    <scope>NUCLEOTIDE SEQUENCE</scope>
    <source>
        <strain evidence="3">CHS0354</strain>
        <tissue evidence="3">Mantle</tissue>
    </source>
</reference>
<feature type="compositionally biased region" description="Basic and acidic residues" evidence="1">
    <location>
        <begin position="370"/>
        <end position="416"/>
    </location>
</feature>
<reference evidence="3" key="1">
    <citation type="journal article" date="2021" name="Genome Biol. Evol.">
        <title>A High-Quality Reference Genome for a Parasitic Bivalve with Doubly Uniparental Inheritance (Bivalvia: Unionida).</title>
        <authorList>
            <person name="Smith C.H."/>
        </authorList>
    </citation>
    <scope>NUCLEOTIDE SEQUENCE</scope>
    <source>
        <strain evidence="3">CHS0354</strain>
    </source>
</reference>
<comment type="caution">
    <text evidence="3">The sequence shown here is derived from an EMBL/GenBank/DDBJ whole genome shotgun (WGS) entry which is preliminary data.</text>
</comment>
<reference evidence="3" key="2">
    <citation type="journal article" date="2021" name="Genome Biol. Evol.">
        <title>Developing a high-quality reference genome for a parasitic bivalve with doubly uniparental inheritance (Bivalvia: Unionida).</title>
        <authorList>
            <person name="Smith C.H."/>
        </authorList>
    </citation>
    <scope>NUCLEOTIDE SEQUENCE</scope>
    <source>
        <strain evidence="3">CHS0354</strain>
        <tissue evidence="3">Mantle</tissue>
    </source>
</reference>
<feature type="chain" id="PRO_5042100858" evidence="2">
    <location>
        <begin position="23"/>
        <end position="444"/>
    </location>
</feature>
<name>A0AAE0W945_9BIVA</name>
<gene>
    <name evidence="3" type="ORF">CHS0354_000458</name>
</gene>
<evidence type="ECO:0000256" key="2">
    <source>
        <dbReference type="SAM" id="SignalP"/>
    </source>
</evidence>
<keyword evidence="2" id="KW-0732">Signal</keyword>
<dbReference type="Proteomes" id="UP001195483">
    <property type="component" value="Unassembled WGS sequence"/>
</dbReference>
<feature type="region of interest" description="Disordered" evidence="1">
    <location>
        <begin position="94"/>
        <end position="115"/>
    </location>
</feature>
<feature type="signal peptide" evidence="2">
    <location>
        <begin position="1"/>
        <end position="22"/>
    </location>
</feature>
<evidence type="ECO:0000313" key="3">
    <source>
        <dbReference type="EMBL" id="KAK3604800.1"/>
    </source>
</evidence>
<feature type="compositionally biased region" description="Basic residues" evidence="1">
    <location>
        <begin position="433"/>
        <end position="444"/>
    </location>
</feature>